<dbReference type="SFLD" id="SFLDG01129">
    <property type="entry name" value="C1.5:_HAD__Beta-PGM__Phosphata"/>
    <property type="match status" value="1"/>
</dbReference>
<evidence type="ECO:0000256" key="2">
    <source>
        <dbReference type="ARBA" id="ARBA00022801"/>
    </source>
</evidence>
<evidence type="ECO:0000313" key="4">
    <source>
        <dbReference type="Proteomes" id="UP000198312"/>
    </source>
</evidence>
<dbReference type="KEGG" id="vil:CFK37_04565"/>
<gene>
    <name evidence="3" type="ORF">CFK37_04565</name>
</gene>
<dbReference type="RefSeq" id="WP_089060773.1">
    <property type="nucleotide sequence ID" value="NZ_CP022315.1"/>
</dbReference>
<dbReference type="CDD" id="cd02588">
    <property type="entry name" value="HAD_L2-DEX"/>
    <property type="match status" value="1"/>
</dbReference>
<evidence type="ECO:0000313" key="3">
    <source>
        <dbReference type="EMBL" id="ASK61496.1"/>
    </source>
</evidence>
<dbReference type="InterPro" id="IPR006439">
    <property type="entry name" value="HAD-SF_hydro_IA"/>
</dbReference>
<dbReference type="InterPro" id="IPR023214">
    <property type="entry name" value="HAD_sf"/>
</dbReference>
<dbReference type="PANTHER" id="PTHR43316:SF3">
    <property type="entry name" value="HALOACID DEHALOGENASE, TYPE II (AFU_ORTHOLOGUE AFUA_2G07750)-RELATED"/>
    <property type="match status" value="1"/>
</dbReference>
<comment type="similarity">
    <text evidence="1">Belongs to the HAD-like hydrolase superfamily. S-2-haloalkanoic acid dehalogenase family.</text>
</comment>
<dbReference type="Gene3D" id="1.10.150.240">
    <property type="entry name" value="Putative phosphatase, domain 2"/>
    <property type="match status" value="1"/>
</dbReference>
<organism evidence="3 4">
    <name type="scientific">Virgibacillus phasianinus</name>
    <dbReference type="NCBI Taxonomy" id="2017483"/>
    <lineage>
        <taxon>Bacteria</taxon>
        <taxon>Bacillati</taxon>
        <taxon>Bacillota</taxon>
        <taxon>Bacilli</taxon>
        <taxon>Bacillales</taxon>
        <taxon>Bacillaceae</taxon>
        <taxon>Virgibacillus</taxon>
    </lineage>
</organism>
<dbReference type="NCBIfam" id="TIGR01509">
    <property type="entry name" value="HAD-SF-IA-v3"/>
    <property type="match status" value="1"/>
</dbReference>
<accession>A0A220U0L4</accession>
<sequence length="222" mass="25602">MKINIKAFVFDVYGTLFDVHSVVAKCNQLFPGKGDQISRTWRKKQLEYANLREIMGNYETFFSITKDALRYAVTNHDEELNATSEDTLLKAYFQLTVYDEIEGVLQKLKNKQLAVFSNGSLDMLDPLIEQSNLQNRFHHVISVDEVKTFKPSPRSYDYAAKKLGVKPEEVLFMSSNGWDICGAKNYGFHTAWINRQHLPMEGLNLYPDKVYSNLTGILEWNN</sequence>
<dbReference type="SFLD" id="SFLDF00045">
    <property type="entry name" value="2-haloacid_dehalogenase"/>
    <property type="match status" value="1"/>
</dbReference>
<dbReference type="Pfam" id="PF00702">
    <property type="entry name" value="Hydrolase"/>
    <property type="match status" value="1"/>
</dbReference>
<dbReference type="InterPro" id="IPR023198">
    <property type="entry name" value="PGP-like_dom2"/>
</dbReference>
<dbReference type="InterPro" id="IPR006328">
    <property type="entry name" value="2-HAD"/>
</dbReference>
<name>A0A220U0L4_9BACI</name>
<keyword evidence="4" id="KW-1185">Reference proteome</keyword>
<dbReference type="NCBIfam" id="TIGR01549">
    <property type="entry name" value="HAD-SF-IA-v1"/>
    <property type="match status" value="1"/>
</dbReference>
<dbReference type="EMBL" id="CP022315">
    <property type="protein sequence ID" value="ASK61496.1"/>
    <property type="molecule type" value="Genomic_DNA"/>
</dbReference>
<dbReference type="PRINTS" id="PR00413">
    <property type="entry name" value="HADHALOGNASE"/>
</dbReference>
<dbReference type="Gene3D" id="3.40.50.1000">
    <property type="entry name" value="HAD superfamily/HAD-like"/>
    <property type="match status" value="1"/>
</dbReference>
<dbReference type="NCBIfam" id="TIGR01428">
    <property type="entry name" value="HAD_type_II"/>
    <property type="match status" value="1"/>
</dbReference>
<dbReference type="GO" id="GO:0019120">
    <property type="term" value="F:hydrolase activity, acting on acid halide bonds, in C-halide compounds"/>
    <property type="evidence" value="ECO:0007669"/>
    <property type="project" value="InterPro"/>
</dbReference>
<reference evidence="3 4" key="1">
    <citation type="submission" date="2017-07" db="EMBL/GenBank/DDBJ databases">
        <title>Virgibacillus sp. LM2416.</title>
        <authorList>
            <person name="Tak E.J."/>
            <person name="Bae J.-W."/>
        </authorList>
    </citation>
    <scope>NUCLEOTIDE SEQUENCE [LARGE SCALE GENOMIC DNA]</scope>
    <source>
        <strain evidence="3 4">LM2416</strain>
    </source>
</reference>
<keyword evidence="2" id="KW-0378">Hydrolase</keyword>
<dbReference type="NCBIfam" id="TIGR01493">
    <property type="entry name" value="HAD-SF-IA-v2"/>
    <property type="match status" value="1"/>
</dbReference>
<dbReference type="SFLD" id="SFLDS00003">
    <property type="entry name" value="Haloacid_Dehalogenase"/>
    <property type="match status" value="1"/>
</dbReference>
<dbReference type="Proteomes" id="UP000198312">
    <property type="component" value="Chromosome"/>
</dbReference>
<dbReference type="AlphaFoldDB" id="A0A220U0L4"/>
<dbReference type="PANTHER" id="PTHR43316">
    <property type="entry name" value="HYDROLASE, HALOACID DELAHOGENASE-RELATED"/>
    <property type="match status" value="1"/>
</dbReference>
<dbReference type="OrthoDB" id="264363at2"/>
<protein>
    <submittedName>
        <fullName evidence="3">Haloacid dehalogenase, type II</fullName>
    </submittedName>
</protein>
<dbReference type="InterPro" id="IPR036412">
    <property type="entry name" value="HAD-like_sf"/>
</dbReference>
<evidence type="ECO:0000256" key="1">
    <source>
        <dbReference type="ARBA" id="ARBA00008106"/>
    </source>
</evidence>
<dbReference type="InterPro" id="IPR051540">
    <property type="entry name" value="S-2-haloacid_dehalogenase"/>
</dbReference>
<dbReference type="SFLD" id="SFLDG01135">
    <property type="entry name" value="C1.5.6:_HAD__Beta-PGM__Phospha"/>
    <property type="match status" value="1"/>
</dbReference>
<dbReference type="SUPFAM" id="SSF56784">
    <property type="entry name" value="HAD-like"/>
    <property type="match status" value="1"/>
</dbReference>
<proteinExistence type="inferred from homology"/>